<dbReference type="InterPro" id="IPR045223">
    <property type="entry name" value="RACK1-like"/>
</dbReference>
<dbReference type="EMBL" id="JBFOLJ010000011">
    <property type="protein sequence ID" value="KAL2493947.1"/>
    <property type="molecule type" value="Genomic_DNA"/>
</dbReference>
<feature type="repeat" description="WD" evidence="3">
    <location>
        <begin position="93"/>
        <end position="135"/>
    </location>
</feature>
<gene>
    <name evidence="4" type="ORF">Fot_37704</name>
</gene>
<evidence type="ECO:0000256" key="3">
    <source>
        <dbReference type="PROSITE-ProRule" id="PRU00221"/>
    </source>
</evidence>
<evidence type="ECO:0000256" key="2">
    <source>
        <dbReference type="ARBA" id="ARBA00023274"/>
    </source>
</evidence>
<reference evidence="5" key="1">
    <citation type="submission" date="2024-07" db="EMBL/GenBank/DDBJ databases">
        <title>Two chromosome-level genome assemblies of Korean endemic species Abeliophyllum distichum and Forsythia ovata (Oleaceae).</title>
        <authorList>
            <person name="Jang H."/>
        </authorList>
    </citation>
    <scope>NUCLEOTIDE SEQUENCE [LARGE SCALE GENOMIC DNA]</scope>
</reference>
<dbReference type="PROSITE" id="PS50082">
    <property type="entry name" value="WD_REPEATS_2"/>
    <property type="match status" value="1"/>
</dbReference>
<organism evidence="4 5">
    <name type="scientific">Forsythia ovata</name>
    <dbReference type="NCBI Taxonomy" id="205694"/>
    <lineage>
        <taxon>Eukaryota</taxon>
        <taxon>Viridiplantae</taxon>
        <taxon>Streptophyta</taxon>
        <taxon>Embryophyta</taxon>
        <taxon>Tracheophyta</taxon>
        <taxon>Spermatophyta</taxon>
        <taxon>Magnoliopsida</taxon>
        <taxon>eudicotyledons</taxon>
        <taxon>Gunneridae</taxon>
        <taxon>Pentapetalae</taxon>
        <taxon>asterids</taxon>
        <taxon>lamiids</taxon>
        <taxon>Lamiales</taxon>
        <taxon>Oleaceae</taxon>
        <taxon>Forsythieae</taxon>
        <taxon>Forsythia</taxon>
    </lineage>
</organism>
<sequence>MFDSSGMVPMAPWAPQNVNEVRNPDVSSMSEANILYVSPRLSNIIDSLSKTTTECWISCLVSIKADHSDWRRGLFLRRTPREIGNGAGAAGVERAHMDWVTAIATPVDISDMIVTSSPDKSIIMWSLTKENKTYDVVHRRLTSHSLFVEDAPTIVSGS</sequence>
<dbReference type="Gene3D" id="2.130.10.10">
    <property type="entry name" value="YVTN repeat-like/Quinoprotein amine dehydrogenase"/>
    <property type="match status" value="1"/>
</dbReference>
<dbReference type="InterPro" id="IPR036322">
    <property type="entry name" value="WD40_repeat_dom_sf"/>
</dbReference>
<dbReference type="GO" id="GO:1990904">
    <property type="term" value="C:ribonucleoprotein complex"/>
    <property type="evidence" value="ECO:0007669"/>
    <property type="project" value="UniProtKB-KW"/>
</dbReference>
<name>A0ABD1RZQ8_9LAMI</name>
<proteinExistence type="inferred from homology"/>
<comment type="caution">
    <text evidence="4">The sequence shown here is derived from an EMBL/GenBank/DDBJ whole genome shotgun (WGS) entry which is preliminary data.</text>
</comment>
<dbReference type="SUPFAM" id="SSF50978">
    <property type="entry name" value="WD40 repeat-like"/>
    <property type="match status" value="1"/>
</dbReference>
<dbReference type="AlphaFoldDB" id="A0ABD1RZQ8"/>
<keyword evidence="2" id="KW-0687">Ribonucleoprotein</keyword>
<evidence type="ECO:0000313" key="5">
    <source>
        <dbReference type="Proteomes" id="UP001604277"/>
    </source>
</evidence>
<evidence type="ECO:0000256" key="1">
    <source>
        <dbReference type="ARBA" id="ARBA00007253"/>
    </source>
</evidence>
<accession>A0ABD1RZQ8</accession>
<dbReference type="PANTHER" id="PTHR19868">
    <property type="entry name" value="RECEPTOR FOR ACTIVATED PROTEIN KINASE C RACK1"/>
    <property type="match status" value="1"/>
</dbReference>
<comment type="similarity">
    <text evidence="1">Belongs to the WD repeat G protein beta family. Ribosomal protein RACK1 subfamily.</text>
</comment>
<evidence type="ECO:0000313" key="4">
    <source>
        <dbReference type="EMBL" id="KAL2493947.1"/>
    </source>
</evidence>
<dbReference type="InterPro" id="IPR001680">
    <property type="entry name" value="WD40_rpt"/>
</dbReference>
<protein>
    <submittedName>
        <fullName evidence="4">WD repeat domain-containing protein</fullName>
    </submittedName>
</protein>
<dbReference type="Proteomes" id="UP001604277">
    <property type="component" value="Unassembled WGS sequence"/>
</dbReference>
<dbReference type="InterPro" id="IPR015943">
    <property type="entry name" value="WD40/YVTN_repeat-like_dom_sf"/>
</dbReference>
<keyword evidence="3" id="KW-0853">WD repeat</keyword>
<keyword evidence="5" id="KW-1185">Reference proteome</keyword>